<dbReference type="OrthoDB" id="9782449at2"/>
<dbReference type="PANTHER" id="PTHR18901:SF38">
    <property type="entry name" value="PSEUDOURIDINE-5'-PHOSPHATASE"/>
    <property type="match status" value="1"/>
</dbReference>
<organism evidence="1 2">
    <name type="scientific">Qingshengfaniella alkalisoli</name>
    <dbReference type="NCBI Taxonomy" id="2599296"/>
    <lineage>
        <taxon>Bacteria</taxon>
        <taxon>Pseudomonadati</taxon>
        <taxon>Pseudomonadota</taxon>
        <taxon>Alphaproteobacteria</taxon>
        <taxon>Rhodobacterales</taxon>
        <taxon>Paracoccaceae</taxon>
        <taxon>Qingshengfaniella</taxon>
    </lineage>
</organism>
<reference evidence="1 2" key="1">
    <citation type="submission" date="2019-07" db="EMBL/GenBank/DDBJ databases">
        <title>Litoreibacter alkalisoli sp. nov., isolated from saline-alkaline soil.</title>
        <authorList>
            <person name="Wang S."/>
            <person name="Xu L."/>
            <person name="Xing Y.-T."/>
            <person name="Sun J.-Q."/>
        </authorList>
    </citation>
    <scope>NUCLEOTIDE SEQUENCE [LARGE SCALE GENOMIC DNA]</scope>
    <source>
        <strain evidence="1 2">LN3S51</strain>
    </source>
</reference>
<dbReference type="InterPro" id="IPR041492">
    <property type="entry name" value="HAD_2"/>
</dbReference>
<dbReference type="KEGG" id="lit:FPZ52_07070"/>
<evidence type="ECO:0000313" key="2">
    <source>
        <dbReference type="Proteomes" id="UP000318483"/>
    </source>
</evidence>
<dbReference type="InterPro" id="IPR006439">
    <property type="entry name" value="HAD-SF_hydro_IA"/>
</dbReference>
<sequence>MILPGVIFDMDGLLLDTEKVCLESFVETRRIFALSDSPDTFLRCVGLRGQEPARIIGDSLGDNVSFDDFSREWDRRIDAALGREIPAKPGALQLVQMLADKGYSLAVATSTETDRACQQLGSSGFLEHFECVIGGDKVIRHKPDPEVYYKAADRLGYQARNCIAFEDSETGTRAAIASGAQTVQVPDLIAPSDELHAMGHVIASGIIEGAIAVALLPRKTYPEGLRSPALRTPDWKTMLHVATKDRFREAATQR</sequence>
<dbReference type="RefSeq" id="WP_146364786.1">
    <property type="nucleotide sequence ID" value="NZ_CP042261.1"/>
</dbReference>
<dbReference type="Gene3D" id="1.10.150.240">
    <property type="entry name" value="Putative phosphatase, domain 2"/>
    <property type="match status" value="1"/>
</dbReference>
<dbReference type="PRINTS" id="PR00413">
    <property type="entry name" value="HADHALOGNASE"/>
</dbReference>
<accession>A0A5B8J4F1</accession>
<dbReference type="SFLD" id="SFLDG01129">
    <property type="entry name" value="C1.5:_HAD__Beta-PGM__Phosphata"/>
    <property type="match status" value="1"/>
</dbReference>
<dbReference type="InterPro" id="IPR036412">
    <property type="entry name" value="HAD-like_sf"/>
</dbReference>
<keyword evidence="2" id="KW-1185">Reference proteome</keyword>
<dbReference type="SUPFAM" id="SSF56784">
    <property type="entry name" value="HAD-like"/>
    <property type="match status" value="1"/>
</dbReference>
<proteinExistence type="predicted"/>
<dbReference type="Pfam" id="PF13419">
    <property type="entry name" value="HAD_2"/>
    <property type="match status" value="1"/>
</dbReference>
<dbReference type="PANTHER" id="PTHR18901">
    <property type="entry name" value="2-DEOXYGLUCOSE-6-PHOSPHATE PHOSPHATASE 2"/>
    <property type="match status" value="1"/>
</dbReference>
<dbReference type="NCBIfam" id="TIGR01509">
    <property type="entry name" value="HAD-SF-IA-v3"/>
    <property type="match status" value="1"/>
</dbReference>
<dbReference type="InterPro" id="IPR023198">
    <property type="entry name" value="PGP-like_dom2"/>
</dbReference>
<dbReference type="Proteomes" id="UP000318483">
    <property type="component" value="Chromosome"/>
</dbReference>
<dbReference type="SFLD" id="SFLDS00003">
    <property type="entry name" value="Haloacid_Dehalogenase"/>
    <property type="match status" value="1"/>
</dbReference>
<dbReference type="CDD" id="cd07505">
    <property type="entry name" value="HAD_BPGM-like"/>
    <property type="match status" value="1"/>
</dbReference>
<dbReference type="Gene3D" id="3.40.50.1000">
    <property type="entry name" value="HAD superfamily/HAD-like"/>
    <property type="match status" value="1"/>
</dbReference>
<protein>
    <submittedName>
        <fullName evidence="1">HAD family phosphatase</fullName>
    </submittedName>
</protein>
<gene>
    <name evidence="1" type="ORF">FPZ52_07070</name>
</gene>
<dbReference type="InterPro" id="IPR023214">
    <property type="entry name" value="HAD_sf"/>
</dbReference>
<evidence type="ECO:0000313" key="1">
    <source>
        <dbReference type="EMBL" id="QDY69407.1"/>
    </source>
</evidence>
<dbReference type="EMBL" id="CP042261">
    <property type="protein sequence ID" value="QDY69407.1"/>
    <property type="molecule type" value="Genomic_DNA"/>
</dbReference>
<name>A0A5B8J4F1_9RHOB</name>
<dbReference type="AlphaFoldDB" id="A0A5B8J4F1"/>